<name>A0AA96EYN1_9FLAO</name>
<dbReference type="RefSeq" id="WP_313324069.1">
    <property type="nucleotide sequence ID" value="NZ_CP134878.1"/>
</dbReference>
<reference evidence="1 3" key="1">
    <citation type="submission" date="2023-09" db="EMBL/GenBank/DDBJ databases">
        <title>Flavobacterium sp. a novel bacteria isolate from Pepper rhizosphere.</title>
        <authorList>
            <person name="Peng Y."/>
            <person name="Lee J."/>
        </authorList>
    </citation>
    <scope>NUCLEOTIDE SEQUENCE</scope>
    <source>
        <strain evidence="1">PMR2A8</strain>
        <strain evidence="2 3">PMTSA4</strain>
    </source>
</reference>
<evidence type="ECO:0000313" key="1">
    <source>
        <dbReference type="EMBL" id="WNM19270.1"/>
    </source>
</evidence>
<dbReference type="EMBL" id="CP134878">
    <property type="protein sequence ID" value="WNM19270.1"/>
    <property type="molecule type" value="Genomic_DNA"/>
</dbReference>
<dbReference type="Proteomes" id="UP001304515">
    <property type="component" value="Chromosome"/>
</dbReference>
<sequence length="72" mass="8512">MPIYQPQRKADIYEALKPISLLEIRAEIIEVIMELRNCPEKQAKDVKTLYPNEVAEVYRRFKMDIDEKKTAS</sequence>
<organism evidence="1">
    <name type="scientific">Flavobacterium capsici</name>
    <dbReference type="NCBI Taxonomy" id="3075618"/>
    <lineage>
        <taxon>Bacteria</taxon>
        <taxon>Pseudomonadati</taxon>
        <taxon>Bacteroidota</taxon>
        <taxon>Flavobacteriia</taxon>
        <taxon>Flavobacteriales</taxon>
        <taxon>Flavobacteriaceae</taxon>
        <taxon>Flavobacterium</taxon>
    </lineage>
</organism>
<protein>
    <submittedName>
        <fullName evidence="1">Uncharacterized protein</fullName>
    </submittedName>
</protein>
<accession>A0AA96EYE4</accession>
<accession>A0AA96EYN1</accession>
<dbReference type="AlphaFoldDB" id="A0AA96EYN1"/>
<proteinExistence type="predicted"/>
<dbReference type="EMBL" id="CP134890">
    <property type="protein sequence ID" value="WNM20659.1"/>
    <property type="molecule type" value="Genomic_DNA"/>
</dbReference>
<evidence type="ECO:0000313" key="2">
    <source>
        <dbReference type="EMBL" id="WNM20659.1"/>
    </source>
</evidence>
<keyword evidence="3" id="KW-1185">Reference proteome</keyword>
<dbReference type="KEGG" id="fcj:RN605_08145"/>
<evidence type="ECO:0000313" key="3">
    <source>
        <dbReference type="Proteomes" id="UP001304515"/>
    </source>
</evidence>
<gene>
    <name evidence="2" type="ORF">RN605_08145</name>
    <name evidence="1" type="ORF">RN608_00975</name>
</gene>